<comment type="caution">
    <text evidence="9">The sequence shown here is derived from an EMBL/GenBank/DDBJ whole genome shotgun (WGS) entry which is preliminary data.</text>
</comment>
<dbReference type="Gene3D" id="3.40.50.1980">
    <property type="entry name" value="Nitrogenase molybdenum iron protein domain"/>
    <property type="match status" value="2"/>
</dbReference>
<evidence type="ECO:0000256" key="2">
    <source>
        <dbReference type="ARBA" id="ARBA00008814"/>
    </source>
</evidence>
<dbReference type="Proteomes" id="UP000186666">
    <property type="component" value="Unassembled WGS sequence"/>
</dbReference>
<proteinExistence type="inferred from homology"/>
<evidence type="ECO:0000313" key="9">
    <source>
        <dbReference type="EMBL" id="SIR57849.1"/>
    </source>
</evidence>
<evidence type="ECO:0000256" key="7">
    <source>
        <dbReference type="SAM" id="SignalP"/>
    </source>
</evidence>
<protein>
    <submittedName>
        <fullName evidence="9">Bacillibactin-binding protein</fullName>
    </submittedName>
</protein>
<feature type="domain" description="Fe/B12 periplasmic-binding" evidence="8">
    <location>
        <begin position="69"/>
        <end position="334"/>
    </location>
</feature>
<keyword evidence="4 7" id="KW-0732">Signal</keyword>
<gene>
    <name evidence="9" type="ORF">SAMN05421578_1203</name>
</gene>
<accession>A0ABY1KBW6</accession>
<dbReference type="PROSITE" id="PS51257">
    <property type="entry name" value="PROKAR_LIPOPROTEIN"/>
    <property type="match status" value="1"/>
</dbReference>
<dbReference type="EMBL" id="FTNK01000020">
    <property type="protein sequence ID" value="SIR57849.1"/>
    <property type="molecule type" value="Genomic_DNA"/>
</dbReference>
<evidence type="ECO:0000256" key="6">
    <source>
        <dbReference type="SAM" id="MobiDB-lite"/>
    </source>
</evidence>
<evidence type="ECO:0000313" key="10">
    <source>
        <dbReference type="Proteomes" id="UP000186666"/>
    </source>
</evidence>
<keyword evidence="5" id="KW-0175">Coiled coil</keyword>
<evidence type="ECO:0000256" key="3">
    <source>
        <dbReference type="ARBA" id="ARBA00022448"/>
    </source>
</evidence>
<feature type="region of interest" description="Disordered" evidence="6">
    <location>
        <begin position="28"/>
        <end position="48"/>
    </location>
</feature>
<dbReference type="InterPro" id="IPR002491">
    <property type="entry name" value="ABC_transptr_periplasmic_BD"/>
</dbReference>
<organism evidence="9 10">
    <name type="scientific">Paenibacillus macquariensis</name>
    <dbReference type="NCBI Taxonomy" id="948756"/>
    <lineage>
        <taxon>Bacteria</taxon>
        <taxon>Bacillati</taxon>
        <taxon>Bacillota</taxon>
        <taxon>Bacilli</taxon>
        <taxon>Bacillales</taxon>
        <taxon>Paenibacillaceae</taxon>
        <taxon>Paenibacillus</taxon>
    </lineage>
</organism>
<reference evidence="9 10" key="1">
    <citation type="submission" date="2017-01" db="EMBL/GenBank/DDBJ databases">
        <authorList>
            <person name="Varghese N."/>
            <person name="Submissions S."/>
        </authorList>
    </citation>
    <scope>NUCLEOTIDE SEQUENCE [LARGE SCALE GENOMIC DNA]</scope>
    <source>
        <strain evidence="9 10">ATCC 23464</strain>
    </source>
</reference>
<name>A0ABY1KBW6_9BACL</name>
<sequence>MSKRLFMLIGITLLVFVLAACSKSANKPEEASTEEKVSNSNQTTVSDGKETRVVSDMFGDVTIPAIPKNILVTSSSYAEDLIEMGIIPQSSVVVPEIEPDYRTPYLEKNGVVLISQTQYEYNLEQLLSLSPDMIITPGEGLDTKVYNELSKIAPTVALKAGVGVHEAVKELAVLFNKEAEADKLLTALDRKANEAKDKIHQAIGDKTVLVLRVEPSRYRYLGPKADDDVSEFFYKTLGLNSPEVTKDSDVWFTQFSLEILPEIKPDYIFLETRSMVDFDSSESLAELEKNPLWKSLKAVKNNDVFPIRTNDYIQAKGPIGTSKLIDYIVAKLVP</sequence>
<comment type="similarity">
    <text evidence="2">Belongs to the bacterial solute-binding protein 8 family.</text>
</comment>
<feature type="coiled-coil region" evidence="5">
    <location>
        <begin position="178"/>
        <end position="205"/>
    </location>
</feature>
<evidence type="ECO:0000259" key="8">
    <source>
        <dbReference type="PROSITE" id="PS50983"/>
    </source>
</evidence>
<evidence type="ECO:0000256" key="4">
    <source>
        <dbReference type="ARBA" id="ARBA00022729"/>
    </source>
</evidence>
<dbReference type="PANTHER" id="PTHR30532:SF26">
    <property type="entry name" value="IRON(3+)-HYDROXAMATE-BINDING PROTEIN FHUD"/>
    <property type="match status" value="1"/>
</dbReference>
<evidence type="ECO:0000256" key="1">
    <source>
        <dbReference type="ARBA" id="ARBA00004196"/>
    </source>
</evidence>
<dbReference type="Pfam" id="PF01497">
    <property type="entry name" value="Peripla_BP_2"/>
    <property type="match status" value="1"/>
</dbReference>
<dbReference type="SUPFAM" id="SSF53807">
    <property type="entry name" value="Helical backbone' metal receptor"/>
    <property type="match status" value="1"/>
</dbReference>
<keyword evidence="10" id="KW-1185">Reference proteome</keyword>
<feature type="compositionally biased region" description="Basic and acidic residues" evidence="6">
    <location>
        <begin position="28"/>
        <end position="37"/>
    </location>
</feature>
<comment type="subcellular location">
    <subcellularLocation>
        <location evidence="1">Cell envelope</location>
    </subcellularLocation>
</comment>
<keyword evidence="3" id="KW-0813">Transport</keyword>
<evidence type="ECO:0000256" key="5">
    <source>
        <dbReference type="SAM" id="Coils"/>
    </source>
</evidence>
<feature type="chain" id="PRO_5047428567" evidence="7">
    <location>
        <begin position="20"/>
        <end position="334"/>
    </location>
</feature>
<dbReference type="InterPro" id="IPR051313">
    <property type="entry name" value="Bact_iron-sidero_bind"/>
</dbReference>
<dbReference type="PROSITE" id="PS50983">
    <property type="entry name" value="FE_B12_PBP"/>
    <property type="match status" value="1"/>
</dbReference>
<feature type="signal peptide" evidence="7">
    <location>
        <begin position="1"/>
        <end position="19"/>
    </location>
</feature>
<dbReference type="PANTHER" id="PTHR30532">
    <property type="entry name" value="IRON III DICITRATE-BINDING PERIPLASMIC PROTEIN"/>
    <property type="match status" value="1"/>
</dbReference>